<accession>A0A8K0DPB0</accession>
<keyword evidence="2" id="KW-1185">Reference proteome</keyword>
<dbReference type="Proteomes" id="UP000796880">
    <property type="component" value="Unassembled WGS sequence"/>
</dbReference>
<dbReference type="AlphaFoldDB" id="A0A8K0DPB0"/>
<evidence type="ECO:0000313" key="1">
    <source>
        <dbReference type="EMBL" id="KAF3431703.1"/>
    </source>
</evidence>
<sequence length="300" mass="33345">MSPADGGAILQPDIDGVCFSLPLILKFGGRGNVTGLLEGGDFAERIAIVYPYHCGIRSQRGGRLAASSEANATRACPPESYAFGLLLRGSFLKAGRLPCRTEGIFRKYDCDHVLLLDGDPKPFVEIRGCISVKSVWSCIVTGKILKLTTMLMMRWKGVEPILKAIRAARSTRREGVGSLRVWADNLIWLRHVEPREMRHVTLLKARLLDREVDQGIPSLEQAGKASIYDLHHRAARVSSPHLYGQVGRRALYHEMYLAIYSIIIPLKPTKRKANKGQSFGRVALRMTFDHCDVAKQLVLA</sequence>
<name>A0A8K0DPB0_9ROSA</name>
<gene>
    <name evidence="1" type="ORF">FNV43_RR26435</name>
</gene>
<organism evidence="1 2">
    <name type="scientific">Rhamnella rubrinervis</name>
    <dbReference type="NCBI Taxonomy" id="2594499"/>
    <lineage>
        <taxon>Eukaryota</taxon>
        <taxon>Viridiplantae</taxon>
        <taxon>Streptophyta</taxon>
        <taxon>Embryophyta</taxon>
        <taxon>Tracheophyta</taxon>
        <taxon>Spermatophyta</taxon>
        <taxon>Magnoliopsida</taxon>
        <taxon>eudicotyledons</taxon>
        <taxon>Gunneridae</taxon>
        <taxon>Pentapetalae</taxon>
        <taxon>rosids</taxon>
        <taxon>fabids</taxon>
        <taxon>Rosales</taxon>
        <taxon>Rhamnaceae</taxon>
        <taxon>rhamnoid group</taxon>
        <taxon>Rhamneae</taxon>
        <taxon>Rhamnella</taxon>
    </lineage>
</organism>
<dbReference type="EMBL" id="VOIH02000012">
    <property type="protein sequence ID" value="KAF3431703.1"/>
    <property type="molecule type" value="Genomic_DNA"/>
</dbReference>
<evidence type="ECO:0000313" key="2">
    <source>
        <dbReference type="Proteomes" id="UP000796880"/>
    </source>
</evidence>
<proteinExistence type="predicted"/>
<comment type="caution">
    <text evidence="1">The sequence shown here is derived from an EMBL/GenBank/DDBJ whole genome shotgun (WGS) entry which is preliminary data.</text>
</comment>
<protein>
    <submittedName>
        <fullName evidence="1">Uncharacterized protein</fullName>
    </submittedName>
</protein>
<reference evidence="1" key="1">
    <citation type="submission" date="2020-03" db="EMBL/GenBank/DDBJ databases">
        <title>A high-quality chromosome-level genome assembly of a woody plant with both climbing and erect habits, Rhamnella rubrinervis.</title>
        <authorList>
            <person name="Lu Z."/>
            <person name="Yang Y."/>
            <person name="Zhu X."/>
            <person name="Sun Y."/>
        </authorList>
    </citation>
    <scope>NUCLEOTIDE SEQUENCE</scope>
    <source>
        <strain evidence="1">BYM</strain>
        <tissue evidence="1">Leaf</tissue>
    </source>
</reference>